<sequence length="115" mass="13430">MVMMHIHANTEEPFTIKSFNWQSWLVTLTCALRGQDETPKSKMERQLLHYQCHTPKSGRRKRSGAEEFMYSITTMHNSNQSTTTTIVFRKLYVLHLCSKHSIHDTKSISLKDMSL</sequence>
<evidence type="ECO:0000313" key="1">
    <source>
        <dbReference type="EMBL" id="KAJ0223052.1"/>
    </source>
</evidence>
<name>A0A9R1XWV0_LACSA</name>
<organism evidence="1 2">
    <name type="scientific">Lactuca sativa</name>
    <name type="common">Garden lettuce</name>
    <dbReference type="NCBI Taxonomy" id="4236"/>
    <lineage>
        <taxon>Eukaryota</taxon>
        <taxon>Viridiplantae</taxon>
        <taxon>Streptophyta</taxon>
        <taxon>Embryophyta</taxon>
        <taxon>Tracheophyta</taxon>
        <taxon>Spermatophyta</taxon>
        <taxon>Magnoliopsida</taxon>
        <taxon>eudicotyledons</taxon>
        <taxon>Gunneridae</taxon>
        <taxon>Pentapetalae</taxon>
        <taxon>asterids</taxon>
        <taxon>campanulids</taxon>
        <taxon>Asterales</taxon>
        <taxon>Asteraceae</taxon>
        <taxon>Cichorioideae</taxon>
        <taxon>Cichorieae</taxon>
        <taxon>Lactucinae</taxon>
        <taxon>Lactuca</taxon>
    </lineage>
</organism>
<protein>
    <submittedName>
        <fullName evidence="1">Uncharacterized protein</fullName>
    </submittedName>
</protein>
<dbReference type="Proteomes" id="UP000235145">
    <property type="component" value="Unassembled WGS sequence"/>
</dbReference>
<evidence type="ECO:0000313" key="2">
    <source>
        <dbReference type="Proteomes" id="UP000235145"/>
    </source>
</evidence>
<dbReference type="AlphaFoldDB" id="A0A9R1XWV0"/>
<comment type="caution">
    <text evidence="1">The sequence shown here is derived from an EMBL/GenBank/DDBJ whole genome shotgun (WGS) entry which is preliminary data.</text>
</comment>
<gene>
    <name evidence="1" type="ORF">LSAT_V11C200074980</name>
</gene>
<dbReference type="EMBL" id="NBSK02000002">
    <property type="protein sequence ID" value="KAJ0223052.1"/>
    <property type="molecule type" value="Genomic_DNA"/>
</dbReference>
<proteinExistence type="predicted"/>
<reference evidence="1 2" key="1">
    <citation type="journal article" date="2017" name="Nat. Commun.">
        <title>Genome assembly with in vitro proximity ligation data and whole-genome triplication in lettuce.</title>
        <authorList>
            <person name="Reyes-Chin-Wo S."/>
            <person name="Wang Z."/>
            <person name="Yang X."/>
            <person name="Kozik A."/>
            <person name="Arikit S."/>
            <person name="Song C."/>
            <person name="Xia L."/>
            <person name="Froenicke L."/>
            <person name="Lavelle D.O."/>
            <person name="Truco M.J."/>
            <person name="Xia R."/>
            <person name="Zhu S."/>
            <person name="Xu C."/>
            <person name="Xu H."/>
            <person name="Xu X."/>
            <person name="Cox K."/>
            <person name="Korf I."/>
            <person name="Meyers B.C."/>
            <person name="Michelmore R.W."/>
        </authorList>
    </citation>
    <scope>NUCLEOTIDE SEQUENCE [LARGE SCALE GENOMIC DNA]</scope>
    <source>
        <strain evidence="2">cv. Salinas</strain>
        <tissue evidence="1">Seedlings</tissue>
    </source>
</reference>
<keyword evidence="2" id="KW-1185">Reference proteome</keyword>
<accession>A0A9R1XWV0</accession>